<dbReference type="PANTHER" id="PTHR38593">
    <property type="entry name" value="BLR2558 PROTEIN"/>
    <property type="match status" value="1"/>
</dbReference>
<feature type="chain" id="PRO_5046595979" evidence="1">
    <location>
        <begin position="28"/>
        <end position="172"/>
    </location>
</feature>
<protein>
    <submittedName>
        <fullName evidence="3">DUF4142 domain-containing protein</fullName>
    </submittedName>
</protein>
<proteinExistence type="predicted"/>
<dbReference type="Pfam" id="PF13628">
    <property type="entry name" value="DUF4142"/>
    <property type="match status" value="1"/>
</dbReference>
<gene>
    <name evidence="3" type="ORF">ACFPK2_05675</name>
</gene>
<accession>A0ABW0EZ69</accession>
<dbReference type="InterPro" id="IPR025419">
    <property type="entry name" value="DUF4142"/>
</dbReference>
<evidence type="ECO:0000256" key="1">
    <source>
        <dbReference type="SAM" id="SignalP"/>
    </source>
</evidence>
<dbReference type="Gene3D" id="1.20.1260.10">
    <property type="match status" value="1"/>
</dbReference>
<dbReference type="Proteomes" id="UP001595976">
    <property type="component" value="Unassembled WGS sequence"/>
</dbReference>
<feature type="signal peptide" evidence="1">
    <location>
        <begin position="1"/>
        <end position="27"/>
    </location>
</feature>
<dbReference type="InterPro" id="IPR012347">
    <property type="entry name" value="Ferritin-like"/>
</dbReference>
<dbReference type="RefSeq" id="WP_158445252.1">
    <property type="nucleotide sequence ID" value="NZ_JAOAOS010000002.1"/>
</dbReference>
<evidence type="ECO:0000259" key="2">
    <source>
        <dbReference type="Pfam" id="PF13628"/>
    </source>
</evidence>
<feature type="domain" description="DUF4142" evidence="2">
    <location>
        <begin position="32"/>
        <end position="168"/>
    </location>
</feature>
<evidence type="ECO:0000313" key="3">
    <source>
        <dbReference type="EMBL" id="MFC5292479.1"/>
    </source>
</evidence>
<comment type="caution">
    <text evidence="3">The sequence shown here is derived from an EMBL/GenBank/DDBJ whole genome shotgun (WGS) entry which is preliminary data.</text>
</comment>
<evidence type="ECO:0000313" key="4">
    <source>
        <dbReference type="Proteomes" id="UP001595976"/>
    </source>
</evidence>
<dbReference type="PANTHER" id="PTHR38593:SF1">
    <property type="entry name" value="BLR2558 PROTEIN"/>
    <property type="match status" value="1"/>
</dbReference>
<name>A0ABW0EZ69_9HYPH</name>
<dbReference type="EMBL" id="JBHSLI010000002">
    <property type="protein sequence ID" value="MFC5292479.1"/>
    <property type="molecule type" value="Genomic_DNA"/>
</dbReference>
<organism evidence="3 4">
    <name type="scientific">Bosea minatitlanensis</name>
    <dbReference type="NCBI Taxonomy" id="128782"/>
    <lineage>
        <taxon>Bacteria</taxon>
        <taxon>Pseudomonadati</taxon>
        <taxon>Pseudomonadota</taxon>
        <taxon>Alphaproteobacteria</taxon>
        <taxon>Hyphomicrobiales</taxon>
        <taxon>Boseaceae</taxon>
        <taxon>Bosea</taxon>
    </lineage>
</organism>
<reference evidence="4" key="1">
    <citation type="journal article" date="2019" name="Int. J. Syst. Evol. Microbiol.">
        <title>The Global Catalogue of Microorganisms (GCM) 10K type strain sequencing project: providing services to taxonomists for standard genome sequencing and annotation.</title>
        <authorList>
            <consortium name="The Broad Institute Genomics Platform"/>
            <consortium name="The Broad Institute Genome Sequencing Center for Infectious Disease"/>
            <person name="Wu L."/>
            <person name="Ma J."/>
        </authorList>
    </citation>
    <scope>NUCLEOTIDE SEQUENCE [LARGE SCALE GENOMIC DNA]</scope>
    <source>
        <strain evidence="4">CGMCC 1.15643</strain>
    </source>
</reference>
<sequence length="172" mass="18450">MVRTRRAFLETLPLAIAAVLSVRSALAQSPPSARDFAGEVAVATMFGIESATLALQKSSSPAIKDYAHRLADDHARAASQLRRIVARRSDIALPDRPDGRHLDMIRDLGALQGEAFDKAYAAAQRDAHRELAALLEAYARNGGDPELKAFAAEALPLFRDLAGQAQALKPAP</sequence>
<keyword evidence="4" id="KW-1185">Reference proteome</keyword>
<keyword evidence="1" id="KW-0732">Signal</keyword>